<evidence type="ECO:0000313" key="1">
    <source>
        <dbReference type="EMBL" id="KAJ8960100.1"/>
    </source>
</evidence>
<reference evidence="1" key="1">
    <citation type="journal article" date="2023" name="Insect Mol. Biol.">
        <title>Genome sequencing provides insights into the evolution of gene families encoding plant cell wall-degrading enzymes in longhorned beetles.</title>
        <authorList>
            <person name="Shin N.R."/>
            <person name="Okamura Y."/>
            <person name="Kirsch R."/>
            <person name="Pauchet Y."/>
        </authorList>
    </citation>
    <scope>NUCLEOTIDE SEQUENCE</scope>
    <source>
        <strain evidence="1">MMC_N1</strain>
    </source>
</reference>
<keyword evidence="2" id="KW-1185">Reference proteome</keyword>
<organism evidence="1 2">
    <name type="scientific">Molorchus minor</name>
    <dbReference type="NCBI Taxonomy" id="1323400"/>
    <lineage>
        <taxon>Eukaryota</taxon>
        <taxon>Metazoa</taxon>
        <taxon>Ecdysozoa</taxon>
        <taxon>Arthropoda</taxon>
        <taxon>Hexapoda</taxon>
        <taxon>Insecta</taxon>
        <taxon>Pterygota</taxon>
        <taxon>Neoptera</taxon>
        <taxon>Endopterygota</taxon>
        <taxon>Coleoptera</taxon>
        <taxon>Polyphaga</taxon>
        <taxon>Cucujiformia</taxon>
        <taxon>Chrysomeloidea</taxon>
        <taxon>Cerambycidae</taxon>
        <taxon>Lamiinae</taxon>
        <taxon>Monochamini</taxon>
        <taxon>Molorchus</taxon>
    </lineage>
</organism>
<dbReference type="EMBL" id="JAPWTJ010003235">
    <property type="protein sequence ID" value="KAJ8960100.1"/>
    <property type="molecule type" value="Genomic_DNA"/>
</dbReference>
<accession>A0ABQ9IRI9</accession>
<dbReference type="PANTHER" id="PTHR31691">
    <property type="entry name" value="ROTATIN"/>
    <property type="match status" value="1"/>
</dbReference>
<name>A0ABQ9IRI9_9CUCU</name>
<dbReference type="PANTHER" id="PTHR31691:SF1">
    <property type="entry name" value="ROTATIN"/>
    <property type="match status" value="1"/>
</dbReference>
<evidence type="ECO:0000313" key="2">
    <source>
        <dbReference type="Proteomes" id="UP001162164"/>
    </source>
</evidence>
<gene>
    <name evidence="1" type="ORF">NQ317_012332</name>
</gene>
<sequence>MPFYKQQEYECWIVTILKDNSQCFLDLLTVDNTTDEENKILSQELLTLVTICVSQQQHYLDYLTPCPAKSQKPWTNIIKIIAENLKFNDTQHFYNLAYLDALLSCLVHLTATLGWSDSKSNSNPKEPIPPNDIGTVRTSRRFHCGKGPTAAVSVMGLSITRHVLLILNHLLAEMQSSNVKGWEMYFVEAVDTGNLLRNFLALWASRDVVLRAAALQLFGGLAVSPRAAIEISSEVKIEDGNIWELDSTRQLLNVLEEYDFYSHLDIILSSLFTLKVTDNNGKRYQVNDRHRHLV</sequence>
<dbReference type="Proteomes" id="UP001162164">
    <property type="component" value="Unassembled WGS sequence"/>
</dbReference>
<protein>
    <submittedName>
        <fullName evidence="1">Uncharacterized protein</fullName>
    </submittedName>
</protein>
<dbReference type="InterPro" id="IPR030791">
    <property type="entry name" value="Rotatin"/>
</dbReference>
<proteinExistence type="predicted"/>
<comment type="caution">
    <text evidence="1">The sequence shown here is derived from an EMBL/GenBank/DDBJ whole genome shotgun (WGS) entry which is preliminary data.</text>
</comment>